<dbReference type="OrthoDB" id="6059117at2"/>
<proteinExistence type="predicted"/>
<evidence type="ECO:0000313" key="2">
    <source>
        <dbReference type="Proteomes" id="UP000247346"/>
    </source>
</evidence>
<dbReference type="EMBL" id="MDEK01000001">
    <property type="protein sequence ID" value="PPU85310.1"/>
    <property type="molecule type" value="Genomic_DNA"/>
</dbReference>
<organism evidence="1 2">
    <name type="scientific">Xanthomonas sacchari</name>
    <dbReference type="NCBI Taxonomy" id="56458"/>
    <lineage>
        <taxon>Bacteria</taxon>
        <taxon>Pseudomonadati</taxon>
        <taxon>Pseudomonadota</taxon>
        <taxon>Gammaproteobacteria</taxon>
        <taxon>Lysobacterales</taxon>
        <taxon>Lysobacteraceae</taxon>
        <taxon>Xanthomonas</taxon>
    </lineage>
</organism>
<name>A0A2P5Z9K2_9XANT</name>
<dbReference type="GeneID" id="93879631"/>
<dbReference type="RefSeq" id="WP_050946553.1">
    <property type="nucleotide sequence ID" value="NZ_CP132343.1"/>
</dbReference>
<reference evidence="1 2" key="1">
    <citation type="submission" date="2016-08" db="EMBL/GenBank/DDBJ databases">
        <authorList>
            <person name="Seilhamer J.J."/>
        </authorList>
    </citation>
    <scope>NUCLEOTIDE SEQUENCE [LARGE SCALE GENOMIC DNA]</scope>
    <source>
        <strain evidence="1 2">CFBP4641</strain>
    </source>
</reference>
<accession>A0A2P5Z9K2</accession>
<comment type="caution">
    <text evidence="1">The sequence shown here is derived from an EMBL/GenBank/DDBJ whole genome shotgun (WGS) entry which is preliminary data.</text>
</comment>
<gene>
    <name evidence="1" type="ORF">XsacCFBP4641_01590</name>
</gene>
<dbReference type="AlphaFoldDB" id="A0A2P5Z9K2"/>
<evidence type="ECO:0000313" key="1">
    <source>
        <dbReference type="EMBL" id="PPU85310.1"/>
    </source>
</evidence>
<protein>
    <submittedName>
        <fullName evidence="1">Uncharacterized protein</fullName>
    </submittedName>
</protein>
<dbReference type="Proteomes" id="UP000247346">
    <property type="component" value="Unassembled WGS sequence"/>
</dbReference>
<sequence>MSDGSRGVEPSLPELLSQIWARVVVQVNKLIAAHERFGFVKFSEVLNPSLPDVLQGFEFIDFALIQLVDSGLLEYDETRNALNSRQCILKMRQLAAALESNEHAEAERIMVELRQQSQF</sequence>